<evidence type="ECO:0000313" key="4">
    <source>
        <dbReference type="Proteomes" id="UP000320876"/>
    </source>
</evidence>
<protein>
    <submittedName>
        <fullName evidence="3">Uncharacterized protein</fullName>
    </submittedName>
</protein>
<keyword evidence="2" id="KW-0472">Membrane</keyword>
<proteinExistence type="predicted"/>
<evidence type="ECO:0000313" key="3">
    <source>
        <dbReference type="EMBL" id="TQJ04114.1"/>
    </source>
</evidence>
<dbReference type="EMBL" id="VFML01000001">
    <property type="protein sequence ID" value="TQJ04114.1"/>
    <property type="molecule type" value="Genomic_DNA"/>
</dbReference>
<feature type="transmembrane region" description="Helical" evidence="2">
    <location>
        <begin position="6"/>
        <end position="28"/>
    </location>
</feature>
<dbReference type="OrthoDB" id="3697140at2"/>
<keyword evidence="2" id="KW-1133">Transmembrane helix</keyword>
<evidence type="ECO:0000256" key="1">
    <source>
        <dbReference type="SAM" id="MobiDB-lite"/>
    </source>
</evidence>
<dbReference type="Proteomes" id="UP000320876">
    <property type="component" value="Unassembled WGS sequence"/>
</dbReference>
<comment type="caution">
    <text evidence="3">The sequence shown here is derived from an EMBL/GenBank/DDBJ whole genome shotgun (WGS) entry which is preliminary data.</text>
</comment>
<dbReference type="AlphaFoldDB" id="A0A542DMA5"/>
<feature type="region of interest" description="Disordered" evidence="1">
    <location>
        <begin position="38"/>
        <end position="59"/>
    </location>
</feature>
<evidence type="ECO:0000256" key="2">
    <source>
        <dbReference type="SAM" id="Phobius"/>
    </source>
</evidence>
<accession>A0A542DMA5</accession>
<sequence>MFATILTWIGAVLGIAVLLAMAFGTYVFDLGDAFRRRRPEPAQDQSELPEGTPSSSASA</sequence>
<gene>
    <name evidence="3" type="ORF">FB471_3895</name>
</gene>
<dbReference type="RefSeq" id="WP_141999835.1">
    <property type="nucleotide sequence ID" value="NZ_VFML01000001.1"/>
</dbReference>
<reference evidence="3 4" key="1">
    <citation type="submission" date="2019-06" db="EMBL/GenBank/DDBJ databases">
        <title>Sequencing the genomes of 1000 actinobacteria strains.</title>
        <authorList>
            <person name="Klenk H.-P."/>
        </authorList>
    </citation>
    <scope>NUCLEOTIDE SEQUENCE [LARGE SCALE GENOMIC DNA]</scope>
    <source>
        <strain evidence="3 4">DSM 45679</strain>
    </source>
</reference>
<keyword evidence="2" id="KW-0812">Transmembrane</keyword>
<organism evidence="3 4">
    <name type="scientific">Amycolatopsis cihanbeyliensis</name>
    <dbReference type="NCBI Taxonomy" id="1128664"/>
    <lineage>
        <taxon>Bacteria</taxon>
        <taxon>Bacillati</taxon>
        <taxon>Actinomycetota</taxon>
        <taxon>Actinomycetes</taxon>
        <taxon>Pseudonocardiales</taxon>
        <taxon>Pseudonocardiaceae</taxon>
        <taxon>Amycolatopsis</taxon>
    </lineage>
</organism>
<name>A0A542DMA5_AMYCI</name>
<keyword evidence="4" id="KW-1185">Reference proteome</keyword>